<sequence length="506" mass="54813">MLNPTSLLLSAATIAAAAAVNLDWHAPAATAVNNLTSALQATGTYGFIFNTSRTPDAQYGSYNWCNMPHVRRREYPLPPKDQGYELRYVEVIQRHHKRTPYAANAFPVEPYRWDCDDQGLYYFGQSLPAADSSPGRKSAQTYWKGMTNSTINPFVPAGWIGSCQFPQITTGGLDDSRAHGEDLYAVYHTLLRFLPSRDDDDGNAWRRHVVYRVTNNQITSQVAGQLIAGTWGDSALTRSVPLLIQAAGVDSLEPQYPCPAAVAALARLQSAAASARWQQHLDAARPLFAALDAVSGVPPADPGFHASFDHYYDNLSARQCHGPGKPLPCNATTGQCVAQDLADAVYRFGQWEYSHLYRDAGPAALRAAAAAYGVWIAELAAHLRAVGAGDGAMGDVRYFHNVAHDGSLSRVLAILQIDVMVWPGMGSELVFEVYRKKKTNPDDDGVGGSAAHYVRVLFGGKPLKSSNPSLGLMDMLPLETLLAYFDGLVGQNASLIKGKCDGSIPL</sequence>
<evidence type="ECO:0000256" key="1">
    <source>
        <dbReference type="SAM" id="SignalP"/>
    </source>
</evidence>
<dbReference type="PANTHER" id="PTHR11567">
    <property type="entry name" value="ACID PHOSPHATASE-RELATED"/>
    <property type="match status" value="1"/>
</dbReference>
<evidence type="ECO:0000313" key="2">
    <source>
        <dbReference type="EMBL" id="KAK8040020.1"/>
    </source>
</evidence>
<dbReference type="Gene3D" id="3.40.50.1240">
    <property type="entry name" value="Phosphoglycerate mutase-like"/>
    <property type="match status" value="1"/>
</dbReference>
<protein>
    <submittedName>
        <fullName evidence="2">Histidine acid phosphatase</fullName>
    </submittedName>
</protein>
<dbReference type="Proteomes" id="UP001444661">
    <property type="component" value="Unassembled WGS sequence"/>
</dbReference>
<organism evidence="2 3">
    <name type="scientific">Apiospora rasikravindrae</name>
    <dbReference type="NCBI Taxonomy" id="990691"/>
    <lineage>
        <taxon>Eukaryota</taxon>
        <taxon>Fungi</taxon>
        <taxon>Dikarya</taxon>
        <taxon>Ascomycota</taxon>
        <taxon>Pezizomycotina</taxon>
        <taxon>Sordariomycetes</taxon>
        <taxon>Xylariomycetidae</taxon>
        <taxon>Amphisphaeriales</taxon>
        <taxon>Apiosporaceae</taxon>
        <taxon>Apiospora</taxon>
    </lineage>
</organism>
<dbReference type="EMBL" id="JAQQWK010000006">
    <property type="protein sequence ID" value="KAK8040020.1"/>
    <property type="molecule type" value="Genomic_DNA"/>
</dbReference>
<dbReference type="SUPFAM" id="SSF53254">
    <property type="entry name" value="Phosphoglycerate mutase-like"/>
    <property type="match status" value="1"/>
</dbReference>
<dbReference type="PANTHER" id="PTHR11567:SF195">
    <property type="entry name" value="ACID PHOSPHATASE, PUTATIVE (AFU_ORTHOLOGUE AFUA_3G14570)-RELATED"/>
    <property type="match status" value="1"/>
</dbReference>
<dbReference type="InterPro" id="IPR029033">
    <property type="entry name" value="His_PPase_superfam"/>
</dbReference>
<keyword evidence="3" id="KW-1185">Reference proteome</keyword>
<comment type="caution">
    <text evidence="2">The sequence shown here is derived from an EMBL/GenBank/DDBJ whole genome shotgun (WGS) entry which is preliminary data.</text>
</comment>
<keyword evidence="1" id="KW-0732">Signal</keyword>
<gene>
    <name evidence="2" type="ORF">PG993_008431</name>
</gene>
<dbReference type="InterPro" id="IPR050645">
    <property type="entry name" value="Histidine_acid_phosphatase"/>
</dbReference>
<accession>A0ABR1T0B3</accession>
<feature type="chain" id="PRO_5046616705" evidence="1">
    <location>
        <begin position="20"/>
        <end position="506"/>
    </location>
</feature>
<proteinExistence type="predicted"/>
<name>A0ABR1T0B3_9PEZI</name>
<feature type="signal peptide" evidence="1">
    <location>
        <begin position="1"/>
        <end position="19"/>
    </location>
</feature>
<reference evidence="2 3" key="1">
    <citation type="submission" date="2023-01" db="EMBL/GenBank/DDBJ databases">
        <title>Analysis of 21 Apiospora genomes using comparative genomics revels a genus with tremendous synthesis potential of carbohydrate active enzymes and secondary metabolites.</title>
        <authorList>
            <person name="Sorensen T."/>
        </authorList>
    </citation>
    <scope>NUCLEOTIDE SEQUENCE [LARGE SCALE GENOMIC DNA]</scope>
    <source>
        <strain evidence="2 3">CBS 33761</strain>
    </source>
</reference>
<evidence type="ECO:0000313" key="3">
    <source>
        <dbReference type="Proteomes" id="UP001444661"/>
    </source>
</evidence>